<evidence type="ECO:0000256" key="4">
    <source>
        <dbReference type="ARBA" id="ARBA00022679"/>
    </source>
</evidence>
<comment type="function">
    <text evidence="6">Catalyzes the transfer of a ribosyl phosphate group from 5-phosphoribose 1-diphosphate to orotate, leading to the formation of orotidine monophosphate (OMP).</text>
</comment>
<comment type="catalytic activity">
    <reaction evidence="6">
        <text>orotidine 5'-phosphate + diphosphate = orotate + 5-phospho-alpha-D-ribose 1-diphosphate</text>
        <dbReference type="Rhea" id="RHEA:10380"/>
        <dbReference type="ChEBI" id="CHEBI:30839"/>
        <dbReference type="ChEBI" id="CHEBI:33019"/>
        <dbReference type="ChEBI" id="CHEBI:57538"/>
        <dbReference type="ChEBI" id="CHEBI:58017"/>
        <dbReference type="EC" id="2.4.2.10"/>
    </reaction>
</comment>
<organism evidence="8 9">
    <name type="scientific">Splendidivirga corallicola</name>
    <dbReference type="NCBI Taxonomy" id="3051826"/>
    <lineage>
        <taxon>Bacteria</taxon>
        <taxon>Pseudomonadati</taxon>
        <taxon>Bacteroidota</taxon>
        <taxon>Cytophagia</taxon>
        <taxon>Cytophagales</taxon>
        <taxon>Splendidivirgaceae</taxon>
        <taxon>Splendidivirga</taxon>
    </lineage>
</organism>
<keyword evidence="5 6" id="KW-0665">Pyrimidine biosynthesis</keyword>
<sequence>MIAEKQNLEIGKKIASMLLDIEAIKLNVDKPFVWSSGWNSPIYCDNRLSLSFPQVRDYIKEQLVNLVTQNYPGVEAIAGVATAGIPQGALIADNMSLPYLYVRSKPKGHGMENLIEGKVTKGQKVVVVEDLVSTGGSSLKAAEALQWAGFEVLGMVAIFTYGFDLAKINFEKANLPLSCLSNYTLLIEEAAQRQLVSEDQISLLESWRKTPDQWGK</sequence>
<dbReference type="InterPro" id="IPR004467">
    <property type="entry name" value="Or_phspho_trans_dom"/>
</dbReference>
<dbReference type="Proteomes" id="UP001172082">
    <property type="component" value="Unassembled WGS sequence"/>
</dbReference>
<dbReference type="EC" id="2.4.2.10" evidence="2 6"/>
<keyword evidence="4 6" id="KW-0808">Transferase</keyword>
<dbReference type="InterPro" id="IPR029057">
    <property type="entry name" value="PRTase-like"/>
</dbReference>
<evidence type="ECO:0000256" key="6">
    <source>
        <dbReference type="HAMAP-Rule" id="MF_01208"/>
    </source>
</evidence>
<evidence type="ECO:0000259" key="7">
    <source>
        <dbReference type="Pfam" id="PF00156"/>
    </source>
</evidence>
<evidence type="ECO:0000256" key="3">
    <source>
        <dbReference type="ARBA" id="ARBA00022676"/>
    </source>
</evidence>
<dbReference type="Pfam" id="PF00156">
    <property type="entry name" value="Pribosyltran"/>
    <property type="match status" value="1"/>
</dbReference>
<dbReference type="PANTHER" id="PTHR19278">
    <property type="entry name" value="OROTATE PHOSPHORIBOSYLTRANSFERASE"/>
    <property type="match status" value="1"/>
</dbReference>
<evidence type="ECO:0000256" key="5">
    <source>
        <dbReference type="ARBA" id="ARBA00022975"/>
    </source>
</evidence>
<gene>
    <name evidence="6 8" type="primary">pyrE</name>
    <name evidence="8" type="ORF">QQ008_08530</name>
</gene>
<feature type="binding site" evidence="6">
    <location>
        <position position="107"/>
    </location>
    <ligand>
        <name>5-phospho-alpha-D-ribose 1-diphosphate</name>
        <dbReference type="ChEBI" id="CHEBI:58017"/>
        <note>ligand shared between dimeric partners</note>
    </ligand>
</feature>
<dbReference type="Gene3D" id="3.40.50.2020">
    <property type="match status" value="1"/>
</dbReference>
<evidence type="ECO:0000313" key="8">
    <source>
        <dbReference type="EMBL" id="MDN5201404.1"/>
    </source>
</evidence>
<dbReference type="SUPFAM" id="SSF53271">
    <property type="entry name" value="PRTase-like"/>
    <property type="match status" value="1"/>
</dbReference>
<accession>A0ABT8KMF9</accession>
<comment type="subunit">
    <text evidence="6">Homodimer.</text>
</comment>
<feature type="binding site" evidence="6">
    <location>
        <position position="109"/>
    </location>
    <ligand>
        <name>5-phospho-alpha-D-ribose 1-diphosphate</name>
        <dbReference type="ChEBI" id="CHEBI:58017"/>
        <note>ligand shared between dimeric partners</note>
    </ligand>
</feature>
<protein>
    <recommendedName>
        <fullName evidence="2 6">Orotate phosphoribosyltransferase</fullName>
        <shortName evidence="6">OPRT</shortName>
        <shortName evidence="6">OPRTase</shortName>
        <ecNumber evidence="2 6">2.4.2.10</ecNumber>
    </recommendedName>
</protein>
<reference evidence="8" key="1">
    <citation type="submission" date="2023-06" db="EMBL/GenBank/DDBJ databases">
        <title>Genomic of Parafulvivirga corallium.</title>
        <authorList>
            <person name="Wang G."/>
        </authorList>
    </citation>
    <scope>NUCLEOTIDE SEQUENCE</scope>
    <source>
        <strain evidence="8">BMA10</strain>
    </source>
</reference>
<dbReference type="RefSeq" id="WP_346751427.1">
    <property type="nucleotide sequence ID" value="NZ_JAUJEA010000002.1"/>
</dbReference>
<comment type="pathway">
    <text evidence="1 6">Pyrimidine metabolism; UMP biosynthesis via de novo pathway; UMP from orotate: step 1/2.</text>
</comment>
<comment type="caution">
    <text evidence="8">The sequence shown here is derived from an EMBL/GenBank/DDBJ whole genome shotgun (WGS) entry which is preliminary data.</text>
</comment>
<dbReference type="PANTHER" id="PTHR19278:SF9">
    <property type="entry name" value="URIDINE 5'-MONOPHOSPHATE SYNTHASE"/>
    <property type="match status" value="1"/>
</dbReference>
<evidence type="ECO:0000313" key="9">
    <source>
        <dbReference type="Proteomes" id="UP001172082"/>
    </source>
</evidence>
<dbReference type="CDD" id="cd06223">
    <property type="entry name" value="PRTases_typeI"/>
    <property type="match status" value="1"/>
</dbReference>
<feature type="binding site" evidence="6">
    <location>
        <position position="103"/>
    </location>
    <ligand>
        <name>5-phospho-alpha-D-ribose 1-diphosphate</name>
        <dbReference type="ChEBI" id="CHEBI:58017"/>
        <note>ligand shared between dimeric partners</note>
    </ligand>
</feature>
<dbReference type="EMBL" id="JAUJEA010000002">
    <property type="protein sequence ID" value="MDN5201404.1"/>
    <property type="molecule type" value="Genomic_DNA"/>
</dbReference>
<evidence type="ECO:0000256" key="2">
    <source>
        <dbReference type="ARBA" id="ARBA00011971"/>
    </source>
</evidence>
<keyword evidence="9" id="KW-1185">Reference proteome</keyword>
<name>A0ABT8KMF9_9BACT</name>
<dbReference type="GO" id="GO:0004588">
    <property type="term" value="F:orotate phosphoribosyltransferase activity"/>
    <property type="evidence" value="ECO:0007669"/>
    <property type="project" value="UniProtKB-EC"/>
</dbReference>
<comment type="similarity">
    <text evidence="6">Belongs to the purine/pyrimidine phosphoribosyltransferase family. PyrE subfamily.</text>
</comment>
<evidence type="ECO:0000256" key="1">
    <source>
        <dbReference type="ARBA" id="ARBA00004889"/>
    </source>
</evidence>
<dbReference type="HAMAP" id="MF_01208">
    <property type="entry name" value="PyrE"/>
    <property type="match status" value="1"/>
</dbReference>
<feature type="binding site" description="in other chain" evidence="6">
    <location>
        <begin position="129"/>
        <end position="137"/>
    </location>
    <ligand>
        <name>5-phospho-alpha-D-ribose 1-diphosphate</name>
        <dbReference type="ChEBI" id="CHEBI:58017"/>
        <note>ligand shared between dimeric partners</note>
    </ligand>
</feature>
<keyword evidence="3 6" id="KW-0328">Glycosyltransferase</keyword>
<comment type="caution">
    <text evidence="6">Lacks conserved residue(s) required for the propagation of feature annotation.</text>
</comment>
<feature type="domain" description="Phosphoribosyltransferase" evidence="7">
    <location>
        <begin position="76"/>
        <end position="159"/>
    </location>
</feature>
<dbReference type="InterPro" id="IPR023031">
    <property type="entry name" value="OPRT"/>
</dbReference>
<feature type="binding site" evidence="6">
    <location>
        <position position="133"/>
    </location>
    <ligand>
        <name>orotate</name>
        <dbReference type="ChEBI" id="CHEBI:30839"/>
    </ligand>
</feature>
<dbReference type="NCBIfam" id="TIGR00336">
    <property type="entry name" value="pyrE"/>
    <property type="match status" value="1"/>
</dbReference>
<proteinExistence type="inferred from homology"/>
<comment type="cofactor">
    <cofactor evidence="6">
        <name>Mg(2+)</name>
        <dbReference type="ChEBI" id="CHEBI:18420"/>
    </cofactor>
</comment>
<keyword evidence="6" id="KW-0460">Magnesium</keyword>
<dbReference type="InterPro" id="IPR000836">
    <property type="entry name" value="PRTase_dom"/>
</dbReference>